<evidence type="ECO:0000256" key="1">
    <source>
        <dbReference type="ARBA" id="ARBA00022475"/>
    </source>
</evidence>
<feature type="transmembrane region" description="Helical" evidence="5">
    <location>
        <begin position="7"/>
        <end position="29"/>
    </location>
</feature>
<evidence type="ECO:0000256" key="2">
    <source>
        <dbReference type="ARBA" id="ARBA00022692"/>
    </source>
</evidence>
<comment type="similarity">
    <text evidence="5">Belongs to the UPF0182 family.</text>
</comment>
<dbReference type="InterPro" id="IPR005372">
    <property type="entry name" value="UPF0182"/>
</dbReference>
<dbReference type="EMBL" id="JAPQES010000009">
    <property type="protein sequence ID" value="MCY6372710.1"/>
    <property type="molecule type" value="Genomic_DNA"/>
</dbReference>
<keyword evidence="4 5" id="KW-0472">Membrane</keyword>
<organism evidence="6 7">
    <name type="scientific">Clostridium ganghwense</name>
    <dbReference type="NCBI Taxonomy" id="312089"/>
    <lineage>
        <taxon>Bacteria</taxon>
        <taxon>Bacillati</taxon>
        <taxon>Bacillota</taxon>
        <taxon>Clostridia</taxon>
        <taxon>Eubacteriales</taxon>
        <taxon>Clostridiaceae</taxon>
        <taxon>Clostridium</taxon>
    </lineage>
</organism>
<protein>
    <recommendedName>
        <fullName evidence="5">UPF0182 protein OXH55_19100</fullName>
    </recommendedName>
</protein>
<comment type="subcellular location">
    <subcellularLocation>
        <location evidence="5">Cell membrane</location>
        <topology evidence="5">Multi-pass membrane protein</topology>
    </subcellularLocation>
</comment>
<dbReference type="Pfam" id="PF03699">
    <property type="entry name" value="UPF0182"/>
    <property type="match status" value="1"/>
</dbReference>
<feature type="transmembrane region" description="Helical" evidence="5">
    <location>
        <begin position="153"/>
        <end position="175"/>
    </location>
</feature>
<name>A0ABT4CUH5_9CLOT</name>
<dbReference type="Proteomes" id="UP001079657">
    <property type="component" value="Unassembled WGS sequence"/>
</dbReference>
<sequence>MKKRSFIGTAIFILVLVAVFLNQIVNFIINVKWFSEVGYLSIYFTKITATLKLMIPIFIICFAAIWFYYKSIKKSIIRWKTVVEVDSLKEKRERKTLIVLDTLISLFISFSFASTYWYRILQFTNATTFNVKDPIFNKDISFFIFKLPLIQSIYEAVISLLIFLVVITVFMYFAMNAKDRLTLGRQGDKRFSKITDFKSGITKFAGKQLAVVGALVLLCISLGYSIKAWNLVYSPRGVVFGASYTDTYVTLRFYKIIVVVALISAVVVFVSVLKSKVKPIIISVVLIAVLIVSEGIVSGLWQNFVVKSNEKRLETPFIENNIKYTKQAFDIDGIEQKSYPLKNNLTKQSIQENRATVDNIKINSVAPALEFYNQVESKKNYYEFNDMDIDRYSINGKYTQVFISPREVDYQKLKDKANTWQSKHLIYTHGYGVVMSKVNSVTSEGKPDFIIKDMPIKNTSGIKIDNPRIYFGEKTNEYAVVNTNLKELDYAKETGENAGSNYDGKAGIKMNLLNRILLSINKRDMNFLLSRDITNESKILIHRNVLERVKKIAPFLIYDSDPYVVVNNGRLYWIIDAYTASDRYPFSEPINGVNYIRNSVKVIVDAVDGTTDFYIIDKSEPVINSYSKIFPKLFKDIKEVPEGFKEHFRYPEDYFITQCKVMEKYHVNNADSFFGSTNIWDIARNQKKVEGQDTLNEAAYVIMKLPGEANEEMVLIQYFNQYQRENMIALFGARMDKDNYGKLALYKFPTGTGTVNSPILFKQKINQDTTISKELSLWNKEGSQVQFGDTMIIPIDNSLLYIEPLYLRAQGERSIPEMKRVVVSYGDKMVLAQNIEEALKQLFNYEDKKDTVDIIEDDSTVSESSVLIKEAKELYNKALEAQKNGDWAKYGEYIQSLGKRLNSLK</sequence>
<keyword evidence="3 5" id="KW-1133">Transmembrane helix</keyword>
<dbReference type="PANTHER" id="PTHR39344">
    <property type="entry name" value="UPF0182 PROTEIN SLL1060"/>
    <property type="match status" value="1"/>
</dbReference>
<evidence type="ECO:0000256" key="5">
    <source>
        <dbReference type="HAMAP-Rule" id="MF_01600"/>
    </source>
</evidence>
<keyword evidence="1 5" id="KW-1003">Cell membrane</keyword>
<evidence type="ECO:0000256" key="4">
    <source>
        <dbReference type="ARBA" id="ARBA00023136"/>
    </source>
</evidence>
<evidence type="ECO:0000256" key="3">
    <source>
        <dbReference type="ARBA" id="ARBA00022989"/>
    </source>
</evidence>
<keyword evidence="2 5" id="KW-0812">Transmembrane</keyword>
<feature type="transmembrane region" description="Helical" evidence="5">
    <location>
        <begin position="97"/>
        <end position="118"/>
    </location>
</feature>
<dbReference type="PANTHER" id="PTHR39344:SF1">
    <property type="entry name" value="UPF0182 PROTEIN SLL1060"/>
    <property type="match status" value="1"/>
</dbReference>
<feature type="transmembrane region" description="Helical" evidence="5">
    <location>
        <begin position="253"/>
        <end position="273"/>
    </location>
</feature>
<evidence type="ECO:0000313" key="7">
    <source>
        <dbReference type="Proteomes" id="UP001079657"/>
    </source>
</evidence>
<dbReference type="RefSeq" id="WP_268051763.1">
    <property type="nucleotide sequence ID" value="NZ_JAPQES010000009.1"/>
</dbReference>
<keyword evidence="7" id="KW-1185">Reference proteome</keyword>
<dbReference type="NCBIfam" id="NF000825">
    <property type="entry name" value="PRK00068.1"/>
    <property type="match status" value="1"/>
</dbReference>
<feature type="transmembrane region" description="Helical" evidence="5">
    <location>
        <begin position="49"/>
        <end position="69"/>
    </location>
</feature>
<gene>
    <name evidence="6" type="ORF">OXH55_19100</name>
</gene>
<feature type="transmembrane region" description="Helical" evidence="5">
    <location>
        <begin position="209"/>
        <end position="233"/>
    </location>
</feature>
<accession>A0ABT4CUH5</accession>
<feature type="transmembrane region" description="Helical" evidence="5">
    <location>
        <begin position="280"/>
        <end position="301"/>
    </location>
</feature>
<dbReference type="HAMAP" id="MF_01600">
    <property type="entry name" value="UPF0182"/>
    <property type="match status" value="1"/>
</dbReference>
<evidence type="ECO:0000313" key="6">
    <source>
        <dbReference type="EMBL" id="MCY6372710.1"/>
    </source>
</evidence>
<proteinExistence type="inferred from homology"/>
<comment type="caution">
    <text evidence="6">The sequence shown here is derived from an EMBL/GenBank/DDBJ whole genome shotgun (WGS) entry which is preliminary data.</text>
</comment>
<reference evidence="6" key="1">
    <citation type="submission" date="2022-12" db="EMBL/GenBank/DDBJ databases">
        <authorList>
            <person name="Wang J."/>
        </authorList>
    </citation>
    <scope>NUCLEOTIDE SEQUENCE</scope>
    <source>
        <strain evidence="6">HY-42-06</strain>
    </source>
</reference>